<reference evidence="1" key="2">
    <citation type="submission" date="2020-08" db="EMBL/GenBank/DDBJ databases">
        <authorList>
            <person name="Lai Q."/>
        </authorList>
    </citation>
    <scope>NUCLEOTIDE SEQUENCE</scope>
    <source>
        <strain evidence="1">S27-2</strain>
    </source>
</reference>
<dbReference type="Gene3D" id="3.40.50.880">
    <property type="match status" value="1"/>
</dbReference>
<dbReference type="AlphaFoldDB" id="A0A8J6M2K6"/>
<sequence length="258" mass="29125">MSVQKRKPRIAVTGPDKSGFTAWFFTSLNVRLAGGEPVRVQPSTFDGEIDYDGIIIGGGSDIHPENFEKEPAPKAKRDSGLRLKELLLYPMELLSALSGKGAYDKPRDEMEIQFIDYALDNNKPILGICRGHQLLNARLGGSMYESTMPLLEHNLRIRSPFPRKKVIYTKDDSLISKIAGDDPIKVNAIHSQAVAKTGDEMEVTAKEKAGINQVIESKNNQKVLGVQWHPEYLFYMHVHRRIFEWLIHKAKNEKKESV</sequence>
<dbReference type="SUPFAM" id="SSF52317">
    <property type="entry name" value="Class I glutamine amidotransferase-like"/>
    <property type="match status" value="1"/>
</dbReference>
<dbReference type="Pfam" id="PF07722">
    <property type="entry name" value="Peptidase_C26"/>
    <property type="match status" value="1"/>
</dbReference>
<reference evidence="1" key="1">
    <citation type="journal article" date="2018" name="Int. J. Syst. Evol. Microbiol.">
        <title>Neptunicella marina gen. nov., sp. nov., isolated from surface seawater.</title>
        <authorList>
            <person name="Liu X."/>
            <person name="Lai Q."/>
            <person name="Du Y."/>
            <person name="Zhang X."/>
            <person name="Liu Z."/>
            <person name="Sun F."/>
            <person name="Shao Z."/>
        </authorList>
    </citation>
    <scope>NUCLEOTIDE SEQUENCE</scope>
    <source>
        <strain evidence="1">S27-2</strain>
    </source>
</reference>
<keyword evidence="1" id="KW-0378">Hydrolase</keyword>
<dbReference type="GO" id="GO:0005829">
    <property type="term" value="C:cytosol"/>
    <property type="evidence" value="ECO:0007669"/>
    <property type="project" value="TreeGrafter"/>
</dbReference>
<evidence type="ECO:0000313" key="1">
    <source>
        <dbReference type="EMBL" id="MBC3764496.1"/>
    </source>
</evidence>
<organism evidence="1 2">
    <name type="scientific">Neptunicella marina</name>
    <dbReference type="NCBI Taxonomy" id="2125989"/>
    <lineage>
        <taxon>Bacteria</taxon>
        <taxon>Pseudomonadati</taxon>
        <taxon>Pseudomonadota</taxon>
        <taxon>Gammaproteobacteria</taxon>
        <taxon>Alteromonadales</taxon>
        <taxon>Alteromonadaceae</taxon>
        <taxon>Neptunicella</taxon>
    </lineage>
</organism>
<dbReference type="PANTHER" id="PTHR43235:SF1">
    <property type="entry name" value="GLUTAMINE AMIDOTRANSFERASE PB2B2.05-RELATED"/>
    <property type="match status" value="1"/>
</dbReference>
<dbReference type="InterPro" id="IPR011697">
    <property type="entry name" value="Peptidase_C26"/>
</dbReference>
<dbReference type="Proteomes" id="UP000601768">
    <property type="component" value="Unassembled WGS sequence"/>
</dbReference>
<gene>
    <name evidence="1" type="ORF">H8B19_01305</name>
</gene>
<dbReference type="PROSITE" id="PS51273">
    <property type="entry name" value="GATASE_TYPE_1"/>
    <property type="match status" value="1"/>
</dbReference>
<dbReference type="InterPro" id="IPR044668">
    <property type="entry name" value="PuuD-like"/>
</dbReference>
<dbReference type="GO" id="GO:0006598">
    <property type="term" value="P:polyamine catabolic process"/>
    <property type="evidence" value="ECO:0007669"/>
    <property type="project" value="TreeGrafter"/>
</dbReference>
<proteinExistence type="predicted"/>
<name>A0A8J6M2K6_9ALTE</name>
<comment type="caution">
    <text evidence="1">The sequence shown here is derived from an EMBL/GenBank/DDBJ whole genome shotgun (WGS) entry which is preliminary data.</text>
</comment>
<keyword evidence="2" id="KW-1185">Reference proteome</keyword>
<dbReference type="PANTHER" id="PTHR43235">
    <property type="entry name" value="GLUTAMINE AMIDOTRANSFERASE PB2B2.05-RELATED"/>
    <property type="match status" value="1"/>
</dbReference>
<accession>A0A8J6M2K6</accession>
<protein>
    <submittedName>
        <fullName evidence="1">Gamma-glutamyl-gamma-aminobutyrate hydrolase family protein</fullName>
    </submittedName>
</protein>
<dbReference type="InterPro" id="IPR029062">
    <property type="entry name" value="Class_I_gatase-like"/>
</dbReference>
<evidence type="ECO:0000313" key="2">
    <source>
        <dbReference type="Proteomes" id="UP000601768"/>
    </source>
</evidence>
<dbReference type="GO" id="GO:0033969">
    <property type="term" value="F:gamma-glutamyl-gamma-aminobutyrate hydrolase activity"/>
    <property type="evidence" value="ECO:0007669"/>
    <property type="project" value="TreeGrafter"/>
</dbReference>
<dbReference type="EMBL" id="JACNEP010000001">
    <property type="protein sequence ID" value="MBC3764496.1"/>
    <property type="molecule type" value="Genomic_DNA"/>
</dbReference>